<keyword evidence="1" id="KW-1133">Transmembrane helix</keyword>
<feature type="transmembrane region" description="Helical" evidence="1">
    <location>
        <begin position="242"/>
        <end position="262"/>
    </location>
</feature>
<keyword evidence="1" id="KW-0560">Oxidoreductase</keyword>
<name>A0A520LLG0_9GAMM</name>
<feature type="binding site" evidence="1">
    <location>
        <position position="193"/>
    </location>
    <ligand>
        <name>Fe cation</name>
        <dbReference type="ChEBI" id="CHEBI:24875"/>
    </ligand>
</feature>
<gene>
    <name evidence="2" type="ORF">EVB02_02800</name>
</gene>
<reference evidence="2 3" key="1">
    <citation type="submission" date="2019-02" db="EMBL/GenBank/DDBJ databases">
        <title>Prokaryotic population dynamics and viral predation in marine succession experiment using metagenomics: the confinement effect.</title>
        <authorList>
            <person name="Haro-Moreno J.M."/>
            <person name="Rodriguez-Valera F."/>
            <person name="Lopez-Perez M."/>
        </authorList>
    </citation>
    <scope>NUCLEOTIDE SEQUENCE [LARGE SCALE GENOMIC DNA]</scope>
    <source>
        <strain evidence="2">MED-G169</strain>
    </source>
</reference>
<dbReference type="HAMAP" id="MF_02093">
    <property type="entry name" value="Beta_carotene_diox"/>
    <property type="match status" value="1"/>
</dbReference>
<dbReference type="EC" id="1.13.11.63" evidence="1"/>
<keyword evidence="1" id="KW-0472">Membrane</keyword>
<dbReference type="GO" id="GO:0003834">
    <property type="term" value="F:beta-carotene 15,15'-dioxygenase activity"/>
    <property type="evidence" value="ECO:0007669"/>
    <property type="project" value="UniProtKB-EC"/>
</dbReference>
<comment type="caution">
    <text evidence="2">The sequence shown here is derived from an EMBL/GenBank/DDBJ whole genome shotgun (WGS) entry which is preliminary data.</text>
</comment>
<feature type="transmembrane region" description="Helical" evidence="1">
    <location>
        <begin position="163"/>
        <end position="188"/>
    </location>
</feature>
<feature type="transmembrane region" description="Helical" evidence="1">
    <location>
        <begin position="209"/>
        <end position="230"/>
    </location>
</feature>
<dbReference type="Proteomes" id="UP000318148">
    <property type="component" value="Unassembled WGS sequence"/>
</dbReference>
<dbReference type="GO" id="GO:0010436">
    <property type="term" value="F:carotenoid dioxygenase activity"/>
    <property type="evidence" value="ECO:0007669"/>
    <property type="project" value="UniProtKB-UniRule"/>
</dbReference>
<dbReference type="EMBL" id="SHBO01000030">
    <property type="protein sequence ID" value="RZO06166.1"/>
    <property type="molecule type" value="Genomic_DNA"/>
</dbReference>
<comment type="cofactor">
    <cofactor evidence="1">
        <name>Fe(2+)</name>
        <dbReference type="ChEBI" id="CHEBI:29033"/>
    </cofactor>
</comment>
<keyword evidence="1" id="KW-0812">Transmembrane</keyword>
<feature type="transmembrane region" description="Helical" evidence="1">
    <location>
        <begin position="129"/>
        <end position="151"/>
    </location>
</feature>
<comment type="function">
    <text evidence="1">Catalyzes the cleavage of beta-carotene at its central double bond (15,15') to yield two molecules of all-trans-retinal.</text>
</comment>
<dbReference type="GO" id="GO:0005506">
    <property type="term" value="F:iron ion binding"/>
    <property type="evidence" value="ECO:0007669"/>
    <property type="project" value="UniProtKB-UniRule"/>
</dbReference>
<sequence length="268" mass="30195">MTIVDIISIALIIILGVPHGSLDGVIARKLGWSKNLMEWISFNVLYLSIALVVIIIWSSLPFISLTIFLLISGIHFGLSDISNLSKDNKLTLLPLIAHAGFVPIALPTLQKDQVSSIFAALSNDDHSALLIVIIENIFPLYIIIVSTYLFYSFYYMGWLKHSLALTCFIFISNFLPALLTFSLYFCFWHSRGHMLRIWKSIDVSERTSYIIETLSYTIVTWSLLAIAFFALNDTFSTTLIKLVFIGLAALTVPHMILVDFLANKRRAI</sequence>
<feature type="transmembrane region" description="Helical" evidence="1">
    <location>
        <begin position="39"/>
        <end position="71"/>
    </location>
</feature>
<organism evidence="2 3">
    <name type="scientific">SAR92 clade bacterium</name>
    <dbReference type="NCBI Taxonomy" id="2315479"/>
    <lineage>
        <taxon>Bacteria</taxon>
        <taxon>Pseudomonadati</taxon>
        <taxon>Pseudomonadota</taxon>
        <taxon>Gammaproteobacteria</taxon>
        <taxon>Cellvibrionales</taxon>
        <taxon>Porticoccaceae</taxon>
        <taxon>SAR92 clade</taxon>
    </lineage>
</organism>
<proteinExistence type="inferred from homology"/>
<feature type="binding site" evidence="1">
    <location>
        <position position="75"/>
    </location>
    <ligand>
        <name>Fe cation</name>
        <dbReference type="ChEBI" id="CHEBI:24875"/>
    </ligand>
</feature>
<keyword evidence="1" id="KW-1003">Cell membrane</keyword>
<accession>A0A520LLG0</accession>
<keyword evidence="1" id="KW-0223">Dioxygenase</keyword>
<feature type="transmembrane region" description="Helical" evidence="1">
    <location>
        <begin position="91"/>
        <end position="109"/>
    </location>
</feature>
<comment type="subcellular location">
    <subcellularLocation>
        <location evidence="1">Cell membrane</location>
        <topology evidence="1">Multi-pass membrane protein</topology>
    </subcellularLocation>
</comment>
<evidence type="ECO:0000256" key="1">
    <source>
        <dbReference type="HAMAP-Rule" id="MF_02093"/>
    </source>
</evidence>
<feature type="binding site" evidence="1">
    <location>
        <position position="189"/>
    </location>
    <ligand>
        <name>Fe cation</name>
        <dbReference type="ChEBI" id="CHEBI:24875"/>
    </ligand>
</feature>
<feature type="binding site" evidence="1">
    <location>
        <position position="19"/>
    </location>
    <ligand>
        <name>Fe cation</name>
        <dbReference type="ChEBI" id="CHEBI:24875"/>
    </ligand>
</feature>
<protein>
    <recommendedName>
        <fullName evidence="1">Probable beta-carotene 15,15'-dioxygenase</fullName>
        <ecNumber evidence="1">1.13.11.63</ecNumber>
    </recommendedName>
</protein>
<dbReference type="AlphaFoldDB" id="A0A520LLG0"/>
<comment type="catalytic activity">
    <reaction evidence="1">
        <text>all-trans-beta-carotene + O2 = 2 all-trans-retinal</text>
        <dbReference type="Rhea" id="RHEA:32887"/>
        <dbReference type="ChEBI" id="CHEBI:15379"/>
        <dbReference type="ChEBI" id="CHEBI:17579"/>
        <dbReference type="ChEBI" id="CHEBI:17898"/>
        <dbReference type="EC" id="1.13.11.63"/>
    </reaction>
</comment>
<feature type="transmembrane region" description="Helical" evidence="1">
    <location>
        <begin position="6"/>
        <end position="27"/>
    </location>
</feature>
<dbReference type="Pfam" id="PF15461">
    <property type="entry name" value="BCD"/>
    <property type="match status" value="1"/>
</dbReference>
<dbReference type="NCBIfam" id="TIGR03753">
    <property type="entry name" value="blh_monoox"/>
    <property type="match status" value="1"/>
</dbReference>
<dbReference type="GO" id="GO:0016121">
    <property type="term" value="P:carotene catabolic process"/>
    <property type="evidence" value="ECO:0007669"/>
    <property type="project" value="UniProtKB-UniRule"/>
</dbReference>
<keyword evidence="1" id="KW-0479">Metal-binding</keyword>
<evidence type="ECO:0000313" key="2">
    <source>
        <dbReference type="EMBL" id="RZO06166.1"/>
    </source>
</evidence>
<keyword evidence="1" id="KW-0408">Iron</keyword>
<dbReference type="InterPro" id="IPR022270">
    <property type="entry name" value="Blh_diox"/>
</dbReference>
<comment type="similarity">
    <text evidence="1">Belongs to the Brp/Blh beta-carotene diooxygenase family.</text>
</comment>
<dbReference type="GO" id="GO:0005886">
    <property type="term" value="C:plasma membrane"/>
    <property type="evidence" value="ECO:0007669"/>
    <property type="project" value="UniProtKB-SubCell"/>
</dbReference>
<evidence type="ECO:0000313" key="3">
    <source>
        <dbReference type="Proteomes" id="UP000318148"/>
    </source>
</evidence>